<dbReference type="OrthoDB" id="6041973at2759"/>
<dbReference type="OMA" id="NICWISP"/>
<dbReference type="InterPro" id="IPR039982">
    <property type="entry name" value="Ribosomal_mL65"/>
</dbReference>
<dbReference type="GeneID" id="108669482"/>
<dbReference type="PANTHER" id="PTHR13014:SF3">
    <property type="entry name" value="LARGE RIBOSOMAL SUBUNIT PROTEIN ML65"/>
    <property type="match status" value="1"/>
</dbReference>
<evidence type="ECO:0000256" key="4">
    <source>
        <dbReference type="ARBA" id="ARBA00023274"/>
    </source>
</evidence>
<dbReference type="GO" id="GO:0003735">
    <property type="term" value="F:structural constituent of ribosome"/>
    <property type="evidence" value="ECO:0007669"/>
    <property type="project" value="InterPro"/>
</dbReference>
<evidence type="ECO:0000256" key="3">
    <source>
        <dbReference type="ARBA" id="ARBA00023128"/>
    </source>
</evidence>
<evidence type="ECO:0000313" key="7">
    <source>
        <dbReference type="RefSeq" id="XP_018012315.1"/>
    </source>
</evidence>
<organism evidence="6 7">
    <name type="scientific">Hyalella azteca</name>
    <name type="common">Amphipod</name>
    <dbReference type="NCBI Taxonomy" id="294128"/>
    <lineage>
        <taxon>Eukaryota</taxon>
        <taxon>Metazoa</taxon>
        <taxon>Ecdysozoa</taxon>
        <taxon>Arthropoda</taxon>
        <taxon>Crustacea</taxon>
        <taxon>Multicrustacea</taxon>
        <taxon>Malacostraca</taxon>
        <taxon>Eumalacostraca</taxon>
        <taxon>Peracarida</taxon>
        <taxon>Amphipoda</taxon>
        <taxon>Senticaudata</taxon>
        <taxon>Talitrida</taxon>
        <taxon>Talitroidea</taxon>
        <taxon>Hyalellidae</taxon>
        <taxon>Hyalella</taxon>
    </lineage>
</organism>
<protein>
    <submittedName>
        <fullName evidence="7">Uncharacterized protein LOC108669482</fullName>
    </submittedName>
</protein>
<feature type="region of interest" description="Disordered" evidence="5">
    <location>
        <begin position="262"/>
        <end position="298"/>
    </location>
</feature>
<dbReference type="InterPro" id="IPR010793">
    <property type="entry name" value="Ribosomal_mL37/mL65"/>
</dbReference>
<dbReference type="Pfam" id="PF07147">
    <property type="entry name" value="PDCD9"/>
    <property type="match status" value="1"/>
</dbReference>
<dbReference type="GO" id="GO:0006412">
    <property type="term" value="P:translation"/>
    <property type="evidence" value="ECO:0007669"/>
    <property type="project" value="InterPro"/>
</dbReference>
<evidence type="ECO:0000313" key="6">
    <source>
        <dbReference type="Proteomes" id="UP000694843"/>
    </source>
</evidence>
<evidence type="ECO:0000256" key="5">
    <source>
        <dbReference type="SAM" id="MobiDB-lite"/>
    </source>
</evidence>
<accession>A0A8B7NFC4</accession>
<evidence type="ECO:0000256" key="2">
    <source>
        <dbReference type="ARBA" id="ARBA00022980"/>
    </source>
</evidence>
<keyword evidence="3" id="KW-0496">Mitochondrion</keyword>
<keyword evidence="4" id="KW-0687">Ribonucleoprotein</keyword>
<gene>
    <name evidence="7" type="primary">LOC108669482</name>
</gene>
<sequence length="612" mass="69580">MVVALGRVKGCRRPVGVCVRALTTQAEYVATPNYPPILDTPPEILQKEAWHARITNLPTFEQKLVEYNMPKAYGYWSCILRDHEYQVNGTPFLKFVTRTRILEGPKRDYYADVAEAAANAAVRLAPEVEKLILLHHHHQVFRDKESRKDSQKDTKDSQANFIHGLHRLLSSCLPVPTQARVAHDPRVVAGWFAGGLDNVGADRREWMHLPKETREKKLWVRNLFLDREEPFMGDRVIRSSCKPLLVVRERYPLPPVVDRLFDPTVEDKNGQTADTSAGVGEVTGTDNDGEPPPPVDDGRCDPETYGYLMAHAPFVLNPGYWPGESCRHARVFYHRLHEAPQCPPSGPLQALAPPSRPQDALHQQLLIACHTQALAQAAIFGYGPVTELHEPAVQQVVVTDGRTYHLCLHQLNTTCLHSCNTTCNPATNCLWLAPEARLWEEVTAGGRVGGLNLPLLGDLASLYLLPSTGDPAPSPHLAPYKYLWKHPASSYYRKLFLKKAGIFKSNRFWLENKPVLNAWEKFYKLDYNTMPGENAGKRFYEGHRFRLLPQDRTLQMTDPPSIKRADRPLGKHDPLRKEPFIDPLTLFDKRVKSWNNWRYARRYCYRVKPPGV</sequence>
<name>A0A8B7NFC4_HYAAZ</name>
<evidence type="ECO:0000256" key="1">
    <source>
        <dbReference type="ARBA" id="ARBA00004173"/>
    </source>
</evidence>
<proteinExistence type="predicted"/>
<dbReference type="CTD" id="10884"/>
<comment type="subcellular location">
    <subcellularLocation>
        <location evidence="1">Mitochondrion</location>
    </subcellularLocation>
</comment>
<dbReference type="AlphaFoldDB" id="A0A8B7NFC4"/>
<reference evidence="7" key="1">
    <citation type="submission" date="2025-08" db="UniProtKB">
        <authorList>
            <consortium name="RefSeq"/>
        </authorList>
    </citation>
    <scope>IDENTIFICATION</scope>
</reference>
<keyword evidence="2" id="KW-0689">Ribosomal protein</keyword>
<dbReference type="GO" id="GO:0005762">
    <property type="term" value="C:mitochondrial large ribosomal subunit"/>
    <property type="evidence" value="ECO:0007669"/>
    <property type="project" value="TreeGrafter"/>
</dbReference>
<keyword evidence="6" id="KW-1185">Reference proteome</keyword>
<dbReference type="PANTHER" id="PTHR13014">
    <property type="entry name" value="MITOCHONDRIAL 28S RIBOSOMAL PROTEIN S30/P52 PRO-APOTOTIC PROTEIN"/>
    <property type="match status" value="1"/>
</dbReference>
<dbReference type="RefSeq" id="XP_018012315.1">
    <property type="nucleotide sequence ID" value="XM_018156826.1"/>
</dbReference>
<dbReference type="Proteomes" id="UP000694843">
    <property type="component" value="Unplaced"/>
</dbReference>
<dbReference type="KEGG" id="hazt:108669482"/>